<dbReference type="AlphaFoldDB" id="A0AAD7I316"/>
<feature type="compositionally biased region" description="Basic and acidic residues" evidence="1">
    <location>
        <begin position="145"/>
        <end position="158"/>
    </location>
</feature>
<dbReference type="EMBL" id="JARJLG010000171">
    <property type="protein sequence ID" value="KAJ7732908.1"/>
    <property type="molecule type" value="Genomic_DNA"/>
</dbReference>
<evidence type="ECO:0000313" key="2">
    <source>
        <dbReference type="EMBL" id="KAJ7732908.1"/>
    </source>
</evidence>
<gene>
    <name evidence="2" type="ORF">DFH07DRAFT_780752</name>
</gene>
<protein>
    <submittedName>
        <fullName evidence="2">Uncharacterized protein</fullName>
    </submittedName>
</protein>
<feature type="region of interest" description="Disordered" evidence="1">
    <location>
        <begin position="145"/>
        <end position="180"/>
    </location>
</feature>
<sequence length="288" mass="30936">MSSTTFYDVDLWLLLQNALHFDQANTSILFVPGPRESCLVPNGLQAITLTEEQTPSTRYIANYSRLVPNGRTHGPRHSLANIILEDPACRSTSDHHYQGENYQSVPTRLWLPPRPSLSLIPSLPSLRAVQTRIRVVPMLASREHEAKYNHSTVKESRQCRPSRSPDLSAASPQTQDSVSMSDLTAAVAGVSLAEEIAAASAASPQTQDSVSMSDLTAAVAGVSLAEEIAVALGGVSIATQVSSSHSPQSPGSHSCSNFERDPHAAVALMVSFGSTFALLLFQATEESW</sequence>
<dbReference type="Proteomes" id="UP001215280">
    <property type="component" value="Unassembled WGS sequence"/>
</dbReference>
<reference evidence="2" key="1">
    <citation type="submission" date="2023-03" db="EMBL/GenBank/DDBJ databases">
        <title>Massive genome expansion in bonnet fungi (Mycena s.s.) driven by repeated elements and novel gene families across ecological guilds.</title>
        <authorList>
            <consortium name="Lawrence Berkeley National Laboratory"/>
            <person name="Harder C.B."/>
            <person name="Miyauchi S."/>
            <person name="Viragh M."/>
            <person name="Kuo A."/>
            <person name="Thoen E."/>
            <person name="Andreopoulos B."/>
            <person name="Lu D."/>
            <person name="Skrede I."/>
            <person name="Drula E."/>
            <person name="Henrissat B."/>
            <person name="Morin E."/>
            <person name="Kohler A."/>
            <person name="Barry K."/>
            <person name="LaButti K."/>
            <person name="Morin E."/>
            <person name="Salamov A."/>
            <person name="Lipzen A."/>
            <person name="Mereny Z."/>
            <person name="Hegedus B."/>
            <person name="Baldrian P."/>
            <person name="Stursova M."/>
            <person name="Weitz H."/>
            <person name="Taylor A."/>
            <person name="Grigoriev I.V."/>
            <person name="Nagy L.G."/>
            <person name="Martin F."/>
            <person name="Kauserud H."/>
        </authorList>
    </citation>
    <scope>NUCLEOTIDE SEQUENCE</scope>
    <source>
        <strain evidence="2">CBHHK188m</strain>
    </source>
</reference>
<accession>A0AAD7I316</accession>
<organism evidence="2 3">
    <name type="scientific">Mycena maculata</name>
    <dbReference type="NCBI Taxonomy" id="230809"/>
    <lineage>
        <taxon>Eukaryota</taxon>
        <taxon>Fungi</taxon>
        <taxon>Dikarya</taxon>
        <taxon>Basidiomycota</taxon>
        <taxon>Agaricomycotina</taxon>
        <taxon>Agaricomycetes</taxon>
        <taxon>Agaricomycetidae</taxon>
        <taxon>Agaricales</taxon>
        <taxon>Marasmiineae</taxon>
        <taxon>Mycenaceae</taxon>
        <taxon>Mycena</taxon>
    </lineage>
</organism>
<evidence type="ECO:0000256" key="1">
    <source>
        <dbReference type="SAM" id="MobiDB-lite"/>
    </source>
</evidence>
<comment type="caution">
    <text evidence="2">The sequence shown here is derived from an EMBL/GenBank/DDBJ whole genome shotgun (WGS) entry which is preliminary data.</text>
</comment>
<proteinExistence type="predicted"/>
<keyword evidence="3" id="KW-1185">Reference proteome</keyword>
<evidence type="ECO:0000313" key="3">
    <source>
        <dbReference type="Proteomes" id="UP001215280"/>
    </source>
</evidence>
<feature type="compositionally biased region" description="Polar residues" evidence="1">
    <location>
        <begin position="170"/>
        <end position="180"/>
    </location>
</feature>
<name>A0AAD7I316_9AGAR</name>